<dbReference type="Pfam" id="PF06182">
    <property type="entry name" value="ABC2_membrane_6"/>
    <property type="match status" value="1"/>
</dbReference>
<gene>
    <name evidence="2" type="ORF">U14_02207</name>
</gene>
<dbReference type="EMBL" id="DF820456">
    <property type="protein sequence ID" value="GAK50965.1"/>
    <property type="molecule type" value="Genomic_DNA"/>
</dbReference>
<keyword evidence="3" id="KW-1185">Reference proteome</keyword>
<keyword evidence="1" id="KW-0812">Transmembrane</keyword>
<feature type="transmembrane region" description="Helical" evidence="1">
    <location>
        <begin position="53"/>
        <end position="74"/>
    </location>
</feature>
<dbReference type="PANTHER" id="PTHR36833">
    <property type="entry name" value="SLR0610 PROTEIN-RELATED"/>
    <property type="match status" value="1"/>
</dbReference>
<keyword evidence="1" id="KW-0472">Membrane</keyword>
<dbReference type="AlphaFoldDB" id="A0A0S6VTU3"/>
<feature type="transmembrane region" description="Helical" evidence="1">
    <location>
        <begin position="25"/>
        <end position="47"/>
    </location>
</feature>
<proteinExistence type="predicted"/>
<dbReference type="Proteomes" id="UP000030700">
    <property type="component" value="Unassembled WGS sequence"/>
</dbReference>
<feature type="transmembrane region" description="Helical" evidence="1">
    <location>
        <begin position="147"/>
        <end position="171"/>
    </location>
</feature>
<name>A0A0S6VTU3_9BACT</name>
<dbReference type="InterPro" id="IPR010390">
    <property type="entry name" value="ABC-2_transporter-like"/>
</dbReference>
<evidence type="ECO:0008006" key="4">
    <source>
        <dbReference type="Google" id="ProtNLM"/>
    </source>
</evidence>
<sequence length="266" mass="30502">MNAIQLYARYIGISIRSQMEYRASFAMQTLAHFLLTGIDFVALWALFERFDTIQGWSLYEVCVFYGMISVAFSINDALTRGFDVFPRLLKQGDFDRYLLRPRSTLLQLFGYELRLTRFGRFAQAWIVLLFGLSHLNIALTVPKLALIGWTMCGAVCLFMGLLLLQATFAFWTTESLEIMNTLTYGGIETAQYPLTIYHEWFRKFFTFLVPLGCVNYFPLLLLLNRYNPAHDPAWLYALSPVAGIVFLFAGLLAWHVGLRHYASTGS</sequence>
<evidence type="ECO:0000256" key="1">
    <source>
        <dbReference type="SAM" id="Phobius"/>
    </source>
</evidence>
<feature type="transmembrane region" description="Helical" evidence="1">
    <location>
        <begin position="121"/>
        <end position="141"/>
    </location>
</feature>
<dbReference type="HOGENOM" id="CLU_071040_1_0_0"/>
<accession>A0A0S6VTU3</accession>
<reference evidence="2" key="1">
    <citation type="journal article" date="2015" name="PeerJ">
        <title>First genomic representation of candidate bacterial phylum KSB3 points to enhanced environmental sensing as a trigger of wastewater bulking.</title>
        <authorList>
            <person name="Sekiguchi Y."/>
            <person name="Ohashi A."/>
            <person name="Parks D.H."/>
            <person name="Yamauchi T."/>
            <person name="Tyson G.W."/>
            <person name="Hugenholtz P."/>
        </authorList>
    </citation>
    <scope>NUCLEOTIDE SEQUENCE [LARGE SCALE GENOMIC DNA]</scope>
</reference>
<dbReference type="PANTHER" id="PTHR36833:SF1">
    <property type="entry name" value="INTEGRAL MEMBRANE TRANSPORT PROTEIN"/>
    <property type="match status" value="1"/>
</dbReference>
<organism evidence="2">
    <name type="scientific">Candidatus Moduliflexus flocculans</name>
    <dbReference type="NCBI Taxonomy" id="1499966"/>
    <lineage>
        <taxon>Bacteria</taxon>
        <taxon>Candidatus Moduliflexota</taxon>
        <taxon>Candidatus Moduliflexia</taxon>
        <taxon>Candidatus Moduliflexales</taxon>
        <taxon>Candidatus Moduliflexaceae</taxon>
    </lineage>
</organism>
<feature type="transmembrane region" description="Helical" evidence="1">
    <location>
        <begin position="234"/>
        <end position="254"/>
    </location>
</feature>
<dbReference type="STRING" id="1499966.U14_02207"/>
<protein>
    <recommendedName>
        <fullName evidence="4">ABC transporter permease protein</fullName>
    </recommendedName>
</protein>
<evidence type="ECO:0000313" key="3">
    <source>
        <dbReference type="Proteomes" id="UP000030700"/>
    </source>
</evidence>
<evidence type="ECO:0000313" key="2">
    <source>
        <dbReference type="EMBL" id="GAK50965.1"/>
    </source>
</evidence>
<feature type="transmembrane region" description="Helical" evidence="1">
    <location>
        <begin position="204"/>
        <end position="222"/>
    </location>
</feature>
<keyword evidence="1" id="KW-1133">Transmembrane helix</keyword>